<dbReference type="GO" id="GO:0007033">
    <property type="term" value="P:vacuole organization"/>
    <property type="evidence" value="ECO:0007669"/>
    <property type="project" value="TreeGrafter"/>
</dbReference>
<proteinExistence type="inferred from homology"/>
<evidence type="ECO:0000256" key="16">
    <source>
        <dbReference type="PROSITE-ProRule" id="PRU01006"/>
    </source>
</evidence>
<dbReference type="GO" id="GO:0005768">
    <property type="term" value="C:endosome"/>
    <property type="evidence" value="ECO:0007669"/>
    <property type="project" value="TreeGrafter"/>
</dbReference>
<evidence type="ECO:0000256" key="5">
    <source>
        <dbReference type="ARBA" id="ARBA00011894"/>
    </source>
</evidence>
<evidence type="ECO:0000259" key="18">
    <source>
        <dbReference type="Pfam" id="PF05131"/>
    </source>
</evidence>
<dbReference type="FunFam" id="3.40.50.2020:FF:000023">
    <property type="entry name" value="Probable uracil phosphoribosyltransferase"/>
    <property type="match status" value="1"/>
</dbReference>
<evidence type="ECO:0000256" key="14">
    <source>
        <dbReference type="ARBA" id="ARBA00023136"/>
    </source>
</evidence>
<dbReference type="PANTHER" id="PTHR23323:SF26">
    <property type="entry name" value="VACUOLAR PROTEIN SORTING-ASSOCIATED PROTEIN 18 HOMOLOG"/>
    <property type="match status" value="1"/>
</dbReference>
<dbReference type="Proteomes" id="UP000605846">
    <property type="component" value="Unassembled WGS sequence"/>
</dbReference>
<organism evidence="21 22">
    <name type="scientific">Apophysomyces ossiformis</name>
    <dbReference type="NCBI Taxonomy" id="679940"/>
    <lineage>
        <taxon>Eukaryota</taxon>
        <taxon>Fungi</taxon>
        <taxon>Fungi incertae sedis</taxon>
        <taxon>Mucoromycota</taxon>
        <taxon>Mucoromycotina</taxon>
        <taxon>Mucoromycetes</taxon>
        <taxon>Mucorales</taxon>
        <taxon>Mucorineae</taxon>
        <taxon>Mucoraceae</taxon>
        <taxon>Apophysomyces</taxon>
    </lineage>
</organism>
<accession>A0A8H7BVL9</accession>
<comment type="similarity">
    <text evidence="4">Belongs to the VPS18 family.</text>
</comment>
<dbReference type="InterPro" id="IPR036322">
    <property type="entry name" value="WD40_repeat_dom_sf"/>
</dbReference>
<dbReference type="SUPFAM" id="SSF57850">
    <property type="entry name" value="RING/U-box"/>
    <property type="match status" value="1"/>
</dbReference>
<feature type="domain" description="Phosphoribosyltransferase" evidence="19">
    <location>
        <begin position="16"/>
        <end position="212"/>
    </location>
</feature>
<dbReference type="Pfam" id="PF14681">
    <property type="entry name" value="UPRTase"/>
    <property type="match status" value="1"/>
</dbReference>
<dbReference type="InterPro" id="IPR029057">
    <property type="entry name" value="PRTase-like"/>
</dbReference>
<dbReference type="PROSITE" id="PS50236">
    <property type="entry name" value="CHCR"/>
    <property type="match status" value="1"/>
</dbReference>
<protein>
    <recommendedName>
        <fullName evidence="5">uracil phosphoribosyltransferase</fullName>
        <ecNumber evidence="5">2.4.2.9</ecNumber>
    </recommendedName>
</protein>
<evidence type="ECO:0000256" key="10">
    <source>
        <dbReference type="ARBA" id="ARBA00022741"/>
    </source>
</evidence>
<comment type="pathway">
    <text evidence="2">Pyrimidine metabolism; UMP biosynthesis via salvage pathway; UMP from uracil: step 1/1.</text>
</comment>
<feature type="repeat" description="CHCR" evidence="16">
    <location>
        <begin position="888"/>
        <end position="1045"/>
    </location>
</feature>
<keyword evidence="9" id="KW-0479">Metal-binding</keyword>
<evidence type="ECO:0000256" key="11">
    <source>
        <dbReference type="ARBA" id="ARBA00022771"/>
    </source>
</evidence>
<dbReference type="GO" id="GO:0005525">
    <property type="term" value="F:GTP binding"/>
    <property type="evidence" value="ECO:0007669"/>
    <property type="project" value="UniProtKB-KW"/>
</dbReference>
<gene>
    <name evidence="21" type="ORF">EC973_006970</name>
</gene>
<evidence type="ECO:0000256" key="7">
    <source>
        <dbReference type="ARBA" id="ARBA00022676"/>
    </source>
</evidence>
<evidence type="ECO:0000256" key="13">
    <source>
        <dbReference type="ARBA" id="ARBA00023134"/>
    </source>
</evidence>
<comment type="similarity">
    <text evidence="3">Belongs to the UPRTase family.</text>
</comment>
<dbReference type="Pfam" id="PF05131">
    <property type="entry name" value="Pep3_Vps18"/>
    <property type="match status" value="1"/>
</dbReference>
<dbReference type="GO" id="GO:0006904">
    <property type="term" value="P:vesicle docking involved in exocytosis"/>
    <property type="evidence" value="ECO:0007669"/>
    <property type="project" value="TreeGrafter"/>
</dbReference>
<feature type="domain" description="Pep3/Vps18 RING C-terminal" evidence="20">
    <location>
        <begin position="1121"/>
        <end position="1178"/>
    </location>
</feature>
<name>A0A8H7BVL9_9FUNG</name>
<dbReference type="SUPFAM" id="SSF53271">
    <property type="entry name" value="PRTase-like"/>
    <property type="match status" value="1"/>
</dbReference>
<dbReference type="GO" id="GO:0008655">
    <property type="term" value="P:pyrimidine-containing compound salvage"/>
    <property type="evidence" value="ECO:0007669"/>
    <property type="project" value="UniProtKB-ARBA"/>
</dbReference>
<evidence type="ECO:0000256" key="2">
    <source>
        <dbReference type="ARBA" id="ARBA00005180"/>
    </source>
</evidence>
<dbReference type="NCBIfam" id="NF001097">
    <property type="entry name" value="PRK00129.1"/>
    <property type="match status" value="1"/>
</dbReference>
<comment type="subcellular location">
    <subcellularLocation>
        <location evidence="15">Endomembrane system</location>
        <topology evidence="15">Peripheral membrane protein</topology>
        <orientation evidence="15">Cytoplasmic side</orientation>
    </subcellularLocation>
</comment>
<keyword evidence="7" id="KW-0328">Glycosyltransferase</keyword>
<evidence type="ECO:0000256" key="3">
    <source>
        <dbReference type="ARBA" id="ARBA00009516"/>
    </source>
</evidence>
<dbReference type="SUPFAM" id="SSF50978">
    <property type="entry name" value="WD40 repeat-like"/>
    <property type="match status" value="1"/>
</dbReference>
<feature type="coiled-coil region" evidence="17">
    <location>
        <begin position="1075"/>
        <end position="1116"/>
    </location>
</feature>
<dbReference type="GO" id="GO:0048284">
    <property type="term" value="P:organelle fusion"/>
    <property type="evidence" value="ECO:0007669"/>
    <property type="project" value="TreeGrafter"/>
</dbReference>
<evidence type="ECO:0000256" key="1">
    <source>
        <dbReference type="ARBA" id="ARBA00001946"/>
    </source>
</evidence>
<keyword evidence="8" id="KW-0808">Transferase</keyword>
<dbReference type="PANTHER" id="PTHR23323">
    <property type="entry name" value="VACUOLAR PROTEIN SORTING-ASSOCIATED PROTEIN"/>
    <property type="match status" value="1"/>
</dbReference>
<evidence type="ECO:0000259" key="20">
    <source>
        <dbReference type="Pfam" id="PF26148"/>
    </source>
</evidence>
<evidence type="ECO:0000256" key="15">
    <source>
        <dbReference type="ARBA" id="ARBA00029433"/>
    </source>
</evidence>
<keyword evidence="12" id="KW-0862">Zinc</keyword>
<dbReference type="AlphaFoldDB" id="A0A8H7BVL9"/>
<dbReference type="GO" id="GO:0030674">
    <property type="term" value="F:protein-macromolecule adaptor activity"/>
    <property type="evidence" value="ECO:0007669"/>
    <property type="project" value="TreeGrafter"/>
</dbReference>
<keyword evidence="14" id="KW-0472">Membrane</keyword>
<dbReference type="CDD" id="cd06223">
    <property type="entry name" value="PRTases_typeI"/>
    <property type="match status" value="1"/>
</dbReference>
<evidence type="ECO:0000256" key="4">
    <source>
        <dbReference type="ARBA" id="ARBA00010454"/>
    </source>
</evidence>
<evidence type="ECO:0000256" key="6">
    <source>
        <dbReference type="ARBA" id="ARBA00022533"/>
    </source>
</evidence>
<evidence type="ECO:0000256" key="17">
    <source>
        <dbReference type="SAM" id="Coils"/>
    </source>
</evidence>
<comment type="caution">
    <text evidence="21">The sequence shown here is derived from an EMBL/GenBank/DDBJ whole genome shotgun (WGS) entry which is preliminary data.</text>
</comment>
<dbReference type="GO" id="GO:0007032">
    <property type="term" value="P:endosome organization"/>
    <property type="evidence" value="ECO:0007669"/>
    <property type="project" value="TreeGrafter"/>
</dbReference>
<dbReference type="GO" id="GO:0006886">
    <property type="term" value="P:intracellular protein transport"/>
    <property type="evidence" value="ECO:0007669"/>
    <property type="project" value="UniProtKB-UniRule"/>
</dbReference>
<dbReference type="EMBL" id="JABAYA010000048">
    <property type="protein sequence ID" value="KAF7727857.1"/>
    <property type="molecule type" value="Genomic_DNA"/>
</dbReference>
<keyword evidence="10" id="KW-0547">Nucleotide-binding</keyword>
<dbReference type="OrthoDB" id="1845386at2759"/>
<keyword evidence="11" id="KW-0863">Zinc-finger</keyword>
<keyword evidence="17" id="KW-0175">Coiled coil</keyword>
<feature type="domain" description="Pep3/Vps18 beta-propeller" evidence="18">
    <location>
        <begin position="275"/>
        <end position="652"/>
    </location>
</feature>
<evidence type="ECO:0000259" key="19">
    <source>
        <dbReference type="Pfam" id="PF14681"/>
    </source>
</evidence>
<dbReference type="GO" id="GO:0008270">
    <property type="term" value="F:zinc ion binding"/>
    <property type="evidence" value="ECO:0007669"/>
    <property type="project" value="UniProtKB-KW"/>
</dbReference>
<dbReference type="Gene3D" id="3.40.50.2020">
    <property type="match status" value="1"/>
</dbReference>
<reference evidence="21" key="1">
    <citation type="submission" date="2020-01" db="EMBL/GenBank/DDBJ databases">
        <title>Genome Sequencing of Three Apophysomyces-Like Fungal Strains Confirms a Novel Fungal Genus in the Mucoromycota with divergent Burkholderia-like Endosymbiotic Bacteria.</title>
        <authorList>
            <person name="Stajich J.E."/>
            <person name="Macias A.M."/>
            <person name="Carter-House D."/>
            <person name="Lovett B."/>
            <person name="Kasson L.R."/>
            <person name="Berry K."/>
            <person name="Grigoriev I."/>
            <person name="Chang Y."/>
            <person name="Spatafora J."/>
            <person name="Kasson M.T."/>
        </authorList>
    </citation>
    <scope>NUCLEOTIDE SEQUENCE</scope>
    <source>
        <strain evidence="21">NRRL A-21654</strain>
    </source>
</reference>
<keyword evidence="13" id="KW-0342">GTP-binding</keyword>
<evidence type="ECO:0000256" key="8">
    <source>
        <dbReference type="ARBA" id="ARBA00022679"/>
    </source>
</evidence>
<keyword evidence="22" id="KW-1185">Reference proteome</keyword>
<evidence type="ECO:0000256" key="9">
    <source>
        <dbReference type="ARBA" id="ARBA00022723"/>
    </source>
</evidence>
<evidence type="ECO:0000313" key="21">
    <source>
        <dbReference type="EMBL" id="KAF7727857.1"/>
    </source>
</evidence>
<dbReference type="InterPro" id="IPR007810">
    <property type="entry name" value="Pep3/Vps18_beta-prop"/>
</dbReference>
<dbReference type="Pfam" id="PF23556">
    <property type="entry name" value="TPR_Vps41"/>
    <property type="match status" value="1"/>
</dbReference>
<dbReference type="CDD" id="cd16462">
    <property type="entry name" value="RING-H2_Pep3p-like"/>
    <property type="match status" value="1"/>
</dbReference>
<evidence type="ECO:0000313" key="22">
    <source>
        <dbReference type="Proteomes" id="UP000605846"/>
    </source>
</evidence>
<dbReference type="EC" id="2.4.2.9" evidence="5"/>
<dbReference type="InterPro" id="IPR000547">
    <property type="entry name" value="Clathrin_H-chain/VPS_repeat"/>
</dbReference>
<comment type="cofactor">
    <cofactor evidence="1">
        <name>Mg(2+)</name>
        <dbReference type="ChEBI" id="CHEBI:18420"/>
    </cofactor>
</comment>
<dbReference type="InterPro" id="IPR000836">
    <property type="entry name" value="PRTase_dom"/>
</dbReference>
<evidence type="ECO:0000256" key="12">
    <source>
        <dbReference type="ARBA" id="ARBA00022833"/>
    </source>
</evidence>
<keyword evidence="6" id="KW-0021">Allosteric enzyme</keyword>
<dbReference type="GO" id="GO:0004845">
    <property type="term" value="F:uracil phosphoribosyltransferase activity"/>
    <property type="evidence" value="ECO:0007669"/>
    <property type="project" value="UniProtKB-EC"/>
</dbReference>
<dbReference type="Pfam" id="PF26148">
    <property type="entry name" value="VPS18_RING_C"/>
    <property type="match status" value="1"/>
</dbReference>
<dbReference type="InterPro" id="IPR058919">
    <property type="entry name" value="Pep3/Vps18_RING_C"/>
</dbReference>
<sequence>MSNDYKLPPQVQLLQPTSQLKGLMTIIRSKDTPRSDFIFYADRIIRLLVEEGLNHLPVIDKSVKTPTGATYQGLAFEGRICGVSIMRAGESMEQGLRECCRSVRIGKILIQRDEETHKPKLYYAKLPKDIASRYVLLLDPMLATGGSAMQAVQVLLDNKVQEDRIIFLNLLASPEGIDAFVKRFPKVKIVAGEVDAGLDENKYIIPGCGDFGCSIKMSLIDDFIESSEAAHAPAVAVFGDSYLNQVAYESGFENLDAVRLESGYVSTGFGQVDVPIFALEYVLFQLPATLVDMAVSNNIMVVALDTFRILRIDLDNALEVEEIEITRKPSDGKISKIFFDPTGRHLIITTDHGENYYLYEKWRRTKPLTKFKGVTISSIAWNKQATLTDPSTQEILIGTKNGLIYEACLEPTDEFFRREEKYFKQVYSIHESTMPITGLHFEQFPVNSRKYFVLATTPTRIYQFIGFVGPSSGSRSPSGFGEAEDRGEKAMFEGLFSKYDVNPDFQELPGDLPYSEVHFFSRFHELQQQGVAQTFAWLTGPGIYHGDLVFGSQSVGDRVIDNVQLLQYPATPSEDDTGRLVTEIPISVALTEFHFILLYKDRVRAICQLNDQIVYEEMIPLNHSESVLGLAVDDIRKTFWIYTTVTMYELKIKNEERDVWKLYLEKKQYDTALKYCTDPAQKDKVYTAQAKDYFGQRRYQMSAKYFAESTVPFEEVALQFVEKDERDALRVYLTKKLERFTKNASERTQKTIVASWVVEIYLSKLDELEDLASSAHCSTDDDGGASKMIAYYNDAQEDIRDEFKSFLETYSPHLHVSTTYKLITSHGRSAEYLFYASLIGDYEKVINYWIVEKNWNKALEASPEVFYKFSPVLMDNSPYETVNVWMRQPNLNPRQLIPALLRYDHSKISDKVPQNQAVRYLSYVVTNMHNTDPAIHNFLLTLYATQPTRDETALLNFLKNEGREMHYNLDYALRLCSQNGRTQSCVHIYSQMGLYEEAVNLALKYHDLELARINADKPEDDDALRKKLWLSIAKHVVQEKRDIKTAMEYLQQCELLKIEDILPFFPDFLLIDDFKDEICSALEEYNIRIEDLKTEMDEATKSADSIRLDIRELKSRFALVNAVEKCYVCNRSLLTRQFYIFPCQHVFHADCLINQITKYLPSRQIRLLASLQEQLSREKAARGRTSPASATATRLMSAAAGVIFPADAAGNHESTFTVERLQTLQDELDDIVASECALCGDVMVKSVDQPFITDEEADVETSWAI</sequence>
<dbReference type="GO" id="GO:0030897">
    <property type="term" value="C:HOPS complex"/>
    <property type="evidence" value="ECO:0007669"/>
    <property type="project" value="TreeGrafter"/>
</dbReference>